<feature type="signal peptide" evidence="1">
    <location>
        <begin position="1"/>
        <end position="26"/>
    </location>
</feature>
<protein>
    <submittedName>
        <fullName evidence="2">Uncharacterized protein</fullName>
    </submittedName>
</protein>
<evidence type="ECO:0000256" key="1">
    <source>
        <dbReference type="SAM" id="SignalP"/>
    </source>
</evidence>
<gene>
    <name evidence="2" type="ORF">PYCCODRAFT_545636</name>
</gene>
<dbReference type="STRING" id="1353009.A0A1Y2IKD7"/>
<evidence type="ECO:0000313" key="2">
    <source>
        <dbReference type="EMBL" id="OSD01104.1"/>
    </source>
</evidence>
<keyword evidence="3" id="KW-1185">Reference proteome</keyword>
<dbReference type="OrthoDB" id="3261851at2759"/>
<sequence>MVLVARSALSIASLALLAQPSRLALASSTTSLSLPLGAPTAQCTLPALSRAFAAMSDLTSSTAPAHPAPSTPEFLQERLAALLASPHIHFPNPPPPALRGIRMGHGPVDLFSTRFANWFAQDVRGVVGGREVDREGLKEALLALQRKWDGGSARFVPREGAEKPATKLLWTQRGTGNQAEIQAAAEFKEEGGTPRISHLTLDGDPSLFSS</sequence>
<accession>A0A1Y2IKD7</accession>
<evidence type="ECO:0000313" key="3">
    <source>
        <dbReference type="Proteomes" id="UP000193067"/>
    </source>
</evidence>
<feature type="chain" id="PRO_5013231687" evidence="1">
    <location>
        <begin position="27"/>
        <end position="210"/>
    </location>
</feature>
<name>A0A1Y2IKD7_TRAC3</name>
<proteinExistence type="predicted"/>
<organism evidence="2 3">
    <name type="scientific">Trametes coccinea (strain BRFM310)</name>
    <name type="common">Pycnoporus coccineus</name>
    <dbReference type="NCBI Taxonomy" id="1353009"/>
    <lineage>
        <taxon>Eukaryota</taxon>
        <taxon>Fungi</taxon>
        <taxon>Dikarya</taxon>
        <taxon>Basidiomycota</taxon>
        <taxon>Agaricomycotina</taxon>
        <taxon>Agaricomycetes</taxon>
        <taxon>Polyporales</taxon>
        <taxon>Polyporaceae</taxon>
        <taxon>Trametes</taxon>
    </lineage>
</organism>
<dbReference type="Proteomes" id="UP000193067">
    <property type="component" value="Unassembled WGS sequence"/>
</dbReference>
<dbReference type="AlphaFoldDB" id="A0A1Y2IKD7"/>
<keyword evidence="1" id="KW-0732">Signal</keyword>
<reference evidence="2 3" key="1">
    <citation type="journal article" date="2015" name="Biotechnol. Biofuels">
        <title>Enhanced degradation of softwood versus hardwood by the white-rot fungus Pycnoporus coccineus.</title>
        <authorList>
            <person name="Couturier M."/>
            <person name="Navarro D."/>
            <person name="Chevret D."/>
            <person name="Henrissat B."/>
            <person name="Piumi F."/>
            <person name="Ruiz-Duenas F.J."/>
            <person name="Martinez A.T."/>
            <person name="Grigoriev I.V."/>
            <person name="Riley R."/>
            <person name="Lipzen A."/>
            <person name="Berrin J.G."/>
            <person name="Master E.R."/>
            <person name="Rosso M.N."/>
        </authorList>
    </citation>
    <scope>NUCLEOTIDE SEQUENCE [LARGE SCALE GENOMIC DNA]</scope>
    <source>
        <strain evidence="2 3">BRFM310</strain>
    </source>
</reference>
<dbReference type="EMBL" id="KZ084113">
    <property type="protein sequence ID" value="OSD01104.1"/>
    <property type="molecule type" value="Genomic_DNA"/>
</dbReference>